<dbReference type="RefSeq" id="WP_166275430.1">
    <property type="nucleotide sequence ID" value="NZ_JTHE03000079.1"/>
</dbReference>
<evidence type="ECO:0000256" key="5">
    <source>
        <dbReference type="ARBA" id="ARBA00022676"/>
    </source>
</evidence>
<sequence>MYTEARIPAETIYFQSADLEAWRNGTYYHSYEKLGAHVRSHAGQPGVYFAVWAPHAQAVSVVGDFNGWQFGQHPMARNEAGIWELFIPGLQAGEKYKYAIQTGWGEVILKTDPYGHQQELRPDTASLVADLSYRWSDEAWLTQRRQRNPQDLPISVYEVHLGSWLHDSLDNPPSEQRSVPVTSKPGARHLTYRELGDRLIPYIQEMGFTHIELLPITEHPFDGSWGYQVVGFFAPTSRYGTPQDFMAFVDRCHQAGIGVIIDWVPGHFPKDGHGLARFDGSTLFEYPDPRKGEHKGWGTLVFDYGKPQVCNFLLSSALFWLEKYHIDGIRVDAVASMLYLDYDREEWLPNQYGGRENLEAVAFLRHLNEKIFEQHPGILSIAEESTAWEKVSHPTYAGGLGFNFKWNMGWMNDTLRYFQVHPQDRSNHHGSLTFSLWYAFSEHFMLSLSHDEVVHGKGHLFQKMPGDDRQKLANLRSLLGYLFTHPGKKTLFMGMEFGQTREWNVEMDLDWWLLDHDPHRQIHQLVQDLNRVYRQESALYAEDFSSDGFEWIDCNDQARGLISFIRKDPATGESVVVVCNFKPNQYRNYWLGVREPGRYEERINTDAACYGGDGLVHPQPLETRAWEAAAWPYALEVNVPAIAVVMFKLQSPQQPG</sequence>
<evidence type="ECO:0000256" key="10">
    <source>
        <dbReference type="PIRSR" id="PIRSR000463-1"/>
    </source>
</evidence>
<dbReference type="NCBIfam" id="TIGR01515">
    <property type="entry name" value="branching_enzym"/>
    <property type="match status" value="1"/>
</dbReference>
<evidence type="ECO:0000313" key="12">
    <source>
        <dbReference type="EMBL" id="MCM1983834.1"/>
    </source>
</evidence>
<keyword evidence="13" id="KW-1185">Reference proteome</keyword>
<dbReference type="InterPro" id="IPR006048">
    <property type="entry name" value="A-amylase/branching_C"/>
</dbReference>
<dbReference type="PIRSF" id="PIRSF000463">
    <property type="entry name" value="GlgB"/>
    <property type="match status" value="1"/>
</dbReference>
<name>A0ABD4T5G4_9CYAN</name>
<comment type="caution">
    <text evidence="12">The sequence shown here is derived from an EMBL/GenBank/DDBJ whole genome shotgun (WGS) entry which is preliminary data.</text>
</comment>
<comment type="similarity">
    <text evidence="3 9">Belongs to the glycosyl hydrolase 13 family. GlgB subfamily.</text>
</comment>
<accession>A0ABD4T5G4</accession>
<dbReference type="GO" id="GO:0005978">
    <property type="term" value="P:glycogen biosynthetic process"/>
    <property type="evidence" value="ECO:0007669"/>
    <property type="project" value="UniProtKB-UniRule"/>
</dbReference>
<comment type="function">
    <text evidence="9">Catalyzes the formation of the alpha-1,6-glucosidic linkages in glycogen by scission of a 1,4-alpha-linked oligosaccharide from growing alpha-1,4-glucan chains and the subsequent attachment of the oligosaccharide to the alpha-1,6 position.</text>
</comment>
<evidence type="ECO:0000256" key="8">
    <source>
        <dbReference type="ARBA" id="ARBA00023277"/>
    </source>
</evidence>
<dbReference type="SMART" id="SM00642">
    <property type="entry name" value="Aamy"/>
    <property type="match status" value="1"/>
</dbReference>
<dbReference type="InterPro" id="IPR037439">
    <property type="entry name" value="Branching_enzy"/>
</dbReference>
<dbReference type="PANTHER" id="PTHR43651:SF3">
    <property type="entry name" value="1,4-ALPHA-GLUCAN-BRANCHING ENZYME"/>
    <property type="match status" value="1"/>
</dbReference>
<dbReference type="GO" id="GO:0003844">
    <property type="term" value="F:1,4-alpha-glucan branching enzyme activity"/>
    <property type="evidence" value="ECO:0007669"/>
    <property type="project" value="UniProtKB-UniRule"/>
</dbReference>
<dbReference type="NCBIfam" id="NF008967">
    <property type="entry name" value="PRK12313.1"/>
    <property type="match status" value="1"/>
</dbReference>
<dbReference type="InterPro" id="IPR017853">
    <property type="entry name" value="GH"/>
</dbReference>
<dbReference type="FunFam" id="3.20.20.80:FF:000003">
    <property type="entry name" value="1,4-alpha-glucan branching enzyme GlgB"/>
    <property type="match status" value="1"/>
</dbReference>
<dbReference type="SUPFAM" id="SSF51445">
    <property type="entry name" value="(Trans)glycosidases"/>
    <property type="match status" value="1"/>
</dbReference>
<dbReference type="InterPro" id="IPR014756">
    <property type="entry name" value="Ig_E-set"/>
</dbReference>
<keyword evidence="7 9" id="KW-0320">Glycogen biosynthesis</keyword>
<dbReference type="Pfam" id="PF02806">
    <property type="entry name" value="Alpha-amylase_C"/>
    <property type="match status" value="1"/>
</dbReference>
<keyword evidence="5 9" id="KW-0328">Glycosyltransferase</keyword>
<comment type="subunit">
    <text evidence="9">Monomer.</text>
</comment>
<evidence type="ECO:0000256" key="7">
    <source>
        <dbReference type="ARBA" id="ARBA00023056"/>
    </source>
</evidence>
<dbReference type="Gene3D" id="3.20.20.80">
    <property type="entry name" value="Glycosidases"/>
    <property type="match status" value="1"/>
</dbReference>
<evidence type="ECO:0000313" key="13">
    <source>
        <dbReference type="Proteomes" id="UP000031561"/>
    </source>
</evidence>
<dbReference type="Proteomes" id="UP000031561">
    <property type="component" value="Unassembled WGS sequence"/>
</dbReference>
<feature type="active site" description="Proton donor" evidence="9 10">
    <location>
        <position position="383"/>
    </location>
</feature>
<comment type="pathway">
    <text evidence="2 9">Glycan biosynthesis; glycogen biosynthesis.</text>
</comment>
<reference evidence="12 13" key="1">
    <citation type="journal article" date="2015" name="Genome Announc.">
        <title>Draft Genome Sequence of Filamentous Marine Cyanobacterium Lyngbya confervoides Strain BDU141951.</title>
        <authorList>
            <person name="Chandrababunaidu M.M."/>
            <person name="Sen D."/>
            <person name="Tripathy S."/>
        </authorList>
    </citation>
    <scope>NUCLEOTIDE SEQUENCE [LARGE SCALE GENOMIC DNA]</scope>
    <source>
        <strain evidence="12 13">BDU141951</strain>
    </source>
</reference>
<dbReference type="AlphaFoldDB" id="A0ABD4T5G4"/>
<evidence type="ECO:0000256" key="4">
    <source>
        <dbReference type="ARBA" id="ARBA00022600"/>
    </source>
</evidence>
<dbReference type="Pfam" id="PF00128">
    <property type="entry name" value="Alpha-amylase"/>
    <property type="match status" value="2"/>
</dbReference>
<dbReference type="PANTHER" id="PTHR43651">
    <property type="entry name" value="1,4-ALPHA-GLUCAN-BRANCHING ENZYME"/>
    <property type="match status" value="1"/>
</dbReference>
<evidence type="ECO:0000259" key="11">
    <source>
        <dbReference type="SMART" id="SM00642"/>
    </source>
</evidence>
<dbReference type="InterPro" id="IPR006047">
    <property type="entry name" value="GH13_cat_dom"/>
</dbReference>
<dbReference type="CDD" id="cd02855">
    <property type="entry name" value="E_set_GBE_prok_N"/>
    <property type="match status" value="1"/>
</dbReference>
<dbReference type="SUPFAM" id="SSF81296">
    <property type="entry name" value="E set domains"/>
    <property type="match status" value="1"/>
</dbReference>
<evidence type="ECO:0000256" key="9">
    <source>
        <dbReference type="HAMAP-Rule" id="MF_00685"/>
    </source>
</evidence>
<dbReference type="InterPro" id="IPR013783">
    <property type="entry name" value="Ig-like_fold"/>
</dbReference>
<dbReference type="InterPro" id="IPR004193">
    <property type="entry name" value="Glyco_hydro_13_N"/>
</dbReference>
<evidence type="ECO:0000256" key="6">
    <source>
        <dbReference type="ARBA" id="ARBA00022679"/>
    </source>
</evidence>
<keyword evidence="6 9" id="KW-0808">Transferase</keyword>
<keyword evidence="8 9" id="KW-0119">Carbohydrate metabolism</keyword>
<dbReference type="Gene3D" id="2.60.40.10">
    <property type="entry name" value="Immunoglobulins"/>
    <property type="match status" value="1"/>
</dbReference>
<dbReference type="FunFam" id="2.60.40.10:FF:000169">
    <property type="entry name" value="1,4-alpha-glucan branching enzyme GlgB"/>
    <property type="match status" value="1"/>
</dbReference>
<evidence type="ECO:0000256" key="1">
    <source>
        <dbReference type="ARBA" id="ARBA00000826"/>
    </source>
</evidence>
<evidence type="ECO:0000256" key="2">
    <source>
        <dbReference type="ARBA" id="ARBA00004964"/>
    </source>
</evidence>
<dbReference type="InterPro" id="IPR013780">
    <property type="entry name" value="Glyco_hydro_b"/>
</dbReference>
<dbReference type="NCBIfam" id="NF003811">
    <property type="entry name" value="PRK05402.1"/>
    <property type="match status" value="1"/>
</dbReference>
<dbReference type="InterPro" id="IPR006407">
    <property type="entry name" value="GlgB"/>
</dbReference>
<dbReference type="CDD" id="cd11322">
    <property type="entry name" value="AmyAc_Glg_BE"/>
    <property type="match status" value="1"/>
</dbReference>
<dbReference type="SUPFAM" id="SSF51011">
    <property type="entry name" value="Glycosyl hydrolase domain"/>
    <property type="match status" value="1"/>
</dbReference>
<proteinExistence type="inferred from homology"/>
<dbReference type="HAMAP" id="MF_00685">
    <property type="entry name" value="GlgB"/>
    <property type="match status" value="1"/>
</dbReference>
<gene>
    <name evidence="9 12" type="primary">glgB</name>
    <name evidence="12" type="ORF">QQ91_0013515</name>
</gene>
<dbReference type="EC" id="2.4.1.18" evidence="9"/>
<dbReference type="Gene3D" id="2.60.40.1180">
    <property type="entry name" value="Golgi alpha-mannosidase II"/>
    <property type="match status" value="1"/>
</dbReference>
<feature type="active site" description="Nucleophile" evidence="9 10">
    <location>
        <position position="332"/>
    </location>
</feature>
<comment type="catalytic activity">
    <reaction evidence="1 9">
        <text>Transfers a segment of a (1-&gt;4)-alpha-D-glucan chain to a primary hydroxy group in a similar glucan chain.</text>
        <dbReference type="EC" id="2.4.1.18"/>
    </reaction>
</comment>
<keyword evidence="4 9" id="KW-0321">Glycogen metabolism</keyword>
<feature type="domain" description="Glycosyl hydrolase family 13 catalytic" evidence="11">
    <location>
        <begin position="158"/>
        <end position="550"/>
    </location>
</feature>
<dbReference type="EMBL" id="JTHE03000079">
    <property type="protein sequence ID" value="MCM1983834.1"/>
    <property type="molecule type" value="Genomic_DNA"/>
</dbReference>
<organism evidence="12 13">
    <name type="scientific">Lyngbya confervoides BDU141951</name>
    <dbReference type="NCBI Taxonomy" id="1574623"/>
    <lineage>
        <taxon>Bacteria</taxon>
        <taxon>Bacillati</taxon>
        <taxon>Cyanobacteriota</taxon>
        <taxon>Cyanophyceae</taxon>
        <taxon>Oscillatoriophycideae</taxon>
        <taxon>Oscillatoriales</taxon>
        <taxon>Microcoleaceae</taxon>
        <taxon>Lyngbya</taxon>
    </lineage>
</organism>
<dbReference type="Pfam" id="PF02922">
    <property type="entry name" value="CBM_48"/>
    <property type="match status" value="1"/>
</dbReference>
<evidence type="ECO:0000256" key="3">
    <source>
        <dbReference type="ARBA" id="ARBA00009000"/>
    </source>
</evidence>
<protein>
    <recommendedName>
        <fullName evidence="9">1,4-alpha-glucan branching enzyme GlgB</fullName>
        <ecNumber evidence="9">2.4.1.18</ecNumber>
    </recommendedName>
    <alternativeName>
        <fullName evidence="9">1,4-alpha-D-glucan:1,4-alpha-D-glucan 6-glucosyl-transferase</fullName>
    </alternativeName>
    <alternativeName>
        <fullName evidence="9">Alpha-(1-&gt;4)-glucan branching enzyme</fullName>
    </alternativeName>
    <alternativeName>
        <fullName evidence="9">Glycogen branching enzyme</fullName>
        <shortName evidence="9">BE</shortName>
    </alternativeName>
</protein>
<dbReference type="InterPro" id="IPR044143">
    <property type="entry name" value="GlgB_N_E_set_prok"/>
</dbReference>